<dbReference type="Proteomes" id="UP000041254">
    <property type="component" value="Unassembled WGS sequence"/>
</dbReference>
<accession>A0A0G4GHE3</accession>
<dbReference type="AlphaFoldDB" id="A0A0G4GHE3"/>
<dbReference type="EMBL" id="CDMY01000666">
    <property type="protein sequence ID" value="CEM29126.1"/>
    <property type="molecule type" value="Genomic_DNA"/>
</dbReference>
<keyword evidence="3" id="KW-1185">Reference proteome</keyword>
<evidence type="ECO:0008006" key="4">
    <source>
        <dbReference type="Google" id="ProtNLM"/>
    </source>
</evidence>
<keyword evidence="1" id="KW-0732">Signal</keyword>
<feature type="chain" id="PRO_5005190021" description="Chitin-binding type-2 domain-containing protein" evidence="1">
    <location>
        <begin position="33"/>
        <end position="160"/>
    </location>
</feature>
<evidence type="ECO:0000313" key="3">
    <source>
        <dbReference type="Proteomes" id="UP000041254"/>
    </source>
</evidence>
<protein>
    <recommendedName>
        <fullName evidence="4">Chitin-binding type-2 domain-containing protein</fullName>
    </recommendedName>
</protein>
<dbReference type="InParanoid" id="A0A0G4GHE3"/>
<proteinExistence type="predicted"/>
<dbReference type="OrthoDB" id="7250310at2759"/>
<gene>
    <name evidence="2" type="ORF">Vbra_9975</name>
</gene>
<reference evidence="2 3" key="1">
    <citation type="submission" date="2014-11" db="EMBL/GenBank/DDBJ databases">
        <authorList>
            <person name="Zhu J."/>
            <person name="Qi W."/>
            <person name="Song R."/>
        </authorList>
    </citation>
    <scope>NUCLEOTIDE SEQUENCE [LARGE SCALE GENOMIC DNA]</scope>
</reference>
<dbReference type="PhylomeDB" id="A0A0G4GHE3"/>
<evidence type="ECO:0000256" key="1">
    <source>
        <dbReference type="SAM" id="SignalP"/>
    </source>
</evidence>
<name>A0A0G4GHE3_VITBC</name>
<sequence length="160" mass="18078">MAATDQSIPMARLAACRLVLCVAALLMPLAASQRTSSHLYGHGIGYQPDHGVCHKKEPVHYECPHGYTFDDDSHKCIKHEYGELIYYCPKGTKEAHDCSCVKYDCAQDAPLQCSDGYSFTADKNKCYADKYTAKVYRCPYGYELTEDKKKFIKHIYADVE</sequence>
<organism evidence="2 3">
    <name type="scientific">Vitrella brassicaformis (strain CCMP3155)</name>
    <dbReference type="NCBI Taxonomy" id="1169540"/>
    <lineage>
        <taxon>Eukaryota</taxon>
        <taxon>Sar</taxon>
        <taxon>Alveolata</taxon>
        <taxon>Colpodellida</taxon>
        <taxon>Vitrellaceae</taxon>
        <taxon>Vitrella</taxon>
    </lineage>
</organism>
<feature type="signal peptide" evidence="1">
    <location>
        <begin position="1"/>
        <end position="32"/>
    </location>
</feature>
<evidence type="ECO:0000313" key="2">
    <source>
        <dbReference type="EMBL" id="CEM29126.1"/>
    </source>
</evidence>
<dbReference type="VEuPathDB" id="CryptoDB:Vbra_9975"/>